<dbReference type="PANTHER" id="PTHR42924:SF3">
    <property type="entry name" value="POLYMERASE_HISTIDINOL PHOSPHATASE N-TERMINAL DOMAIN-CONTAINING PROTEIN"/>
    <property type="match status" value="1"/>
</dbReference>
<dbReference type="STRING" id="1555112.LIP_1709"/>
<keyword evidence="2" id="KW-0808">Transferase</keyword>
<dbReference type="Gene3D" id="1.10.150.650">
    <property type="match status" value="1"/>
</dbReference>
<dbReference type="EMBL" id="AP014924">
    <property type="protein sequence ID" value="BAS27555.1"/>
    <property type="molecule type" value="Genomic_DNA"/>
</dbReference>
<dbReference type="GO" id="GO:0035312">
    <property type="term" value="F:5'-3' DNA exonuclease activity"/>
    <property type="evidence" value="ECO:0007669"/>
    <property type="project" value="TreeGrafter"/>
</dbReference>
<dbReference type="PATRIC" id="fig|1555112.3.peg.1743"/>
<dbReference type="InterPro" id="IPR004013">
    <property type="entry name" value="PHP_dom"/>
</dbReference>
<dbReference type="SMART" id="SM00481">
    <property type="entry name" value="POLIIIAc"/>
    <property type="match status" value="1"/>
</dbReference>
<feature type="domain" description="Polymerase/histidinol phosphatase N-terminal" evidence="1">
    <location>
        <begin position="12"/>
        <end position="77"/>
    </location>
</feature>
<dbReference type="Proteomes" id="UP000065807">
    <property type="component" value="Chromosome"/>
</dbReference>
<reference evidence="3" key="2">
    <citation type="journal article" date="2016" name="Int. J. Syst. Evol. Microbiol.">
        <title>Complete genome sequence and cell structure of Limnochorda pilosa, a Gram-negative spore-former within the phylum Firmicutes.</title>
        <authorList>
            <person name="Watanabe M."/>
            <person name="Kojima H."/>
            <person name="Fukui M."/>
        </authorList>
    </citation>
    <scope>NUCLEOTIDE SEQUENCE [LARGE SCALE GENOMIC DNA]</scope>
    <source>
        <strain evidence="3">HC45</strain>
    </source>
</reference>
<dbReference type="AlphaFoldDB" id="A0A0K2SKD1"/>
<gene>
    <name evidence="2" type="ORF">LIP_1709</name>
</gene>
<protein>
    <submittedName>
        <fullName evidence="2">Phosphotransferase</fullName>
    </submittedName>
</protein>
<dbReference type="RefSeq" id="WP_068136567.1">
    <property type="nucleotide sequence ID" value="NZ_AP014924.1"/>
</dbReference>
<name>A0A0K2SKD1_LIMPI</name>
<dbReference type="Pfam" id="PF02811">
    <property type="entry name" value="PHP"/>
    <property type="match status" value="1"/>
</dbReference>
<keyword evidence="3" id="KW-1185">Reference proteome</keyword>
<proteinExistence type="predicted"/>
<dbReference type="SUPFAM" id="SSF89550">
    <property type="entry name" value="PHP domain-like"/>
    <property type="match status" value="1"/>
</dbReference>
<accession>A0A0K2SKD1</accession>
<dbReference type="InterPro" id="IPR003141">
    <property type="entry name" value="Pol/His_phosphatase_N"/>
</dbReference>
<dbReference type="Gene3D" id="3.20.20.140">
    <property type="entry name" value="Metal-dependent hydrolases"/>
    <property type="match status" value="1"/>
</dbReference>
<dbReference type="GO" id="GO:0004534">
    <property type="term" value="F:5'-3' RNA exonuclease activity"/>
    <property type="evidence" value="ECO:0007669"/>
    <property type="project" value="TreeGrafter"/>
</dbReference>
<evidence type="ECO:0000313" key="2">
    <source>
        <dbReference type="EMBL" id="BAS27555.1"/>
    </source>
</evidence>
<dbReference type="GO" id="GO:0016740">
    <property type="term" value="F:transferase activity"/>
    <property type="evidence" value="ECO:0007669"/>
    <property type="project" value="UniProtKB-KW"/>
</dbReference>
<sequence length="284" mass="30403">MDPAGLQDALLADLHVHSNASDGRREPAQVVEEARASGLRVVALTDHDTVAGIAAAQEAGRRMGVEVIPGLEVSAAWAGHEVHLLGYFVDVHSPALARHVALFQRQRRRRARLMVSRLAALGYPVEWARVRELAGSGSVGRPHVARALLEKGYVGRLNQAFDQFLAEGRPAYVPHARLSVREGIRLIGAAGGVAVLAHPYLAQVDGLIPLMRGQGLVGLEVAHPSHGPSEQERYLRLARHLGLLPTGGSDAHGSAGPHDQPGRVRIPLSWVEDLRARAAPSPHA</sequence>
<reference evidence="3" key="1">
    <citation type="submission" date="2015-07" db="EMBL/GenBank/DDBJ databases">
        <title>Complete genome sequence and phylogenetic analysis of Limnochorda pilosa.</title>
        <authorList>
            <person name="Watanabe M."/>
            <person name="Kojima H."/>
            <person name="Fukui M."/>
        </authorList>
    </citation>
    <scope>NUCLEOTIDE SEQUENCE [LARGE SCALE GENOMIC DNA]</scope>
    <source>
        <strain evidence="3">HC45</strain>
    </source>
</reference>
<dbReference type="CDD" id="cd07438">
    <property type="entry name" value="PHP_HisPPase_AMP"/>
    <property type="match status" value="1"/>
</dbReference>
<dbReference type="InterPro" id="IPR052018">
    <property type="entry name" value="PHP_domain"/>
</dbReference>
<dbReference type="OrthoDB" id="9804333at2"/>
<organism evidence="2 3">
    <name type="scientific">Limnochorda pilosa</name>
    <dbReference type="NCBI Taxonomy" id="1555112"/>
    <lineage>
        <taxon>Bacteria</taxon>
        <taxon>Bacillati</taxon>
        <taxon>Bacillota</taxon>
        <taxon>Limnochordia</taxon>
        <taxon>Limnochordales</taxon>
        <taxon>Limnochordaceae</taxon>
        <taxon>Limnochorda</taxon>
    </lineage>
</organism>
<dbReference type="PANTHER" id="PTHR42924">
    <property type="entry name" value="EXONUCLEASE"/>
    <property type="match status" value="1"/>
</dbReference>
<dbReference type="InterPro" id="IPR016195">
    <property type="entry name" value="Pol/histidinol_Pase-like"/>
</dbReference>
<evidence type="ECO:0000313" key="3">
    <source>
        <dbReference type="Proteomes" id="UP000065807"/>
    </source>
</evidence>
<dbReference type="KEGG" id="lpil:LIP_1709"/>
<evidence type="ECO:0000259" key="1">
    <source>
        <dbReference type="SMART" id="SM00481"/>
    </source>
</evidence>